<protein>
    <submittedName>
        <fullName evidence="2">Ankyrin repeat-containing</fullName>
    </submittedName>
</protein>
<name>A0A3M7MG22_9PLEO</name>
<keyword evidence="3" id="KW-1185">Reference proteome</keyword>
<evidence type="ECO:0000313" key="3">
    <source>
        <dbReference type="Proteomes" id="UP000265663"/>
    </source>
</evidence>
<proteinExistence type="predicted"/>
<dbReference type="Proteomes" id="UP000265663">
    <property type="component" value="Unassembled WGS sequence"/>
</dbReference>
<dbReference type="SUPFAM" id="SSF48403">
    <property type="entry name" value="Ankyrin repeat"/>
    <property type="match status" value="1"/>
</dbReference>
<evidence type="ECO:0000256" key="1">
    <source>
        <dbReference type="SAM" id="MobiDB-lite"/>
    </source>
</evidence>
<gene>
    <name evidence="2" type="ORF">GMOD_00007935</name>
</gene>
<accession>A0A3M7MG22</accession>
<feature type="compositionally biased region" description="Acidic residues" evidence="1">
    <location>
        <begin position="1006"/>
        <end position="1027"/>
    </location>
</feature>
<dbReference type="Gene3D" id="1.25.40.20">
    <property type="entry name" value="Ankyrin repeat-containing domain"/>
    <property type="match status" value="1"/>
</dbReference>
<dbReference type="OrthoDB" id="3695171at2759"/>
<reference evidence="2 3" key="1">
    <citation type="journal article" date="2014" name="PLoS ONE">
        <title>De novo Genome Assembly of the Fungal Plant Pathogen Pyrenophora semeniperda.</title>
        <authorList>
            <person name="Soliai M.M."/>
            <person name="Meyer S.E."/>
            <person name="Udall J.A."/>
            <person name="Elzinga D.E."/>
            <person name="Hermansen R.A."/>
            <person name="Bodily P.M."/>
            <person name="Hart A.A."/>
            <person name="Coleman C.E."/>
        </authorList>
    </citation>
    <scope>NUCLEOTIDE SEQUENCE [LARGE SCALE GENOMIC DNA]</scope>
    <source>
        <strain evidence="2 3">CCB06</strain>
        <tissue evidence="2">Mycelium</tissue>
    </source>
</reference>
<dbReference type="EMBL" id="KE747840">
    <property type="protein sequence ID" value="RMZ73427.1"/>
    <property type="molecule type" value="Genomic_DNA"/>
</dbReference>
<feature type="region of interest" description="Disordered" evidence="1">
    <location>
        <begin position="989"/>
        <end position="1027"/>
    </location>
</feature>
<dbReference type="InterPro" id="IPR036770">
    <property type="entry name" value="Ankyrin_rpt-contain_sf"/>
</dbReference>
<evidence type="ECO:0000313" key="2">
    <source>
        <dbReference type="EMBL" id="RMZ73427.1"/>
    </source>
</evidence>
<sequence>MAEAIGAAAAILQFLDVAVRLTSCLNRFCSDVRNVPRRFRELQADLRQQSDLAGQIQAQLSAQTVASPTLDRPLQEYIKLADELCKTLETLLFKQNDGFFHRSWTTICSIQKKEEVKSICDRLEEKKRTVSMCLHTENLKLTSNVVRAADRINDKIDENMSLTKIVNDSSSRVAKDVEQVLQNVGQLDKANAVSSQGTNQLVENLAQQVRAQHTTTLTNDEAIRLRLVSSNQMIETVALRTEQILQMLGSVNTIRDTKRVPMAEQLHLPSDGQAVQVPTSPHRIKKQCKCRTVSSSRRWEPLSFLRITRTFRTQHFSYCPRYRDSEQSLEVMMQIVPSWWLYAINVGARVKNWSTRAPFSMNPIVIGTTRLVHRESSPAFRVIGNIFREIEKDTAPCHNAISQLHSQLRGLVEQGQASVWDIDCQGPGRGSYSRSVYFDPAGTTCDLLASSICDGAFQEQKFLAAKNLLDLLQNNGGEASRPLGCLSSLEQGDYGLKLTKQVTSLKMFEDQIDICDLGDILPLILHEQYGDFKRCVQISDLSKLNHQSSVNGLAIIHFAVRWPTALQMLIERGVNVNPEDIWGRRPIHLAMSERSVESVRILIEADCGLFTLPHQYSFFQQAIIPGVDPQIVDLFCLALVDRHSRLLDFANAQLPFSVISRLDMVPGQLYEQYAPAIIEMLESYMINIPEALYLDGKGFYDISVDDLHCPDYFANTKLTPAIADRLWNAGFRDINQPNSHGLTPYLQTWHRTWFTMTAWFVEKGVSVTSTHRDAPLTALHVWSLSPRKDTTAKRCMDAIHGELGIPYDDCTCICSPKGCSPVKSSTARSFALGCKMKTGLQFWIQGTNPPLPLLRQYLFDFTWLLLFDYLDGNHTCCFINWKGTVEVPRGAYVLPQLGYNAYSEVSSYRSSVHMRYCKNKLPVPQLRDFAGTHSTEAFKEAIESAMSHYDEMDRPDTLPFEEQPSTYIKWIIAKGYLAVEVKDNCGHGYKSGKPESEFQNEGSENTYEETDHEYGESDSDDSGESEY</sequence>
<dbReference type="AlphaFoldDB" id="A0A3M7MG22"/>
<organism evidence="2 3">
    <name type="scientific">Pyrenophora seminiperda CCB06</name>
    <dbReference type="NCBI Taxonomy" id="1302712"/>
    <lineage>
        <taxon>Eukaryota</taxon>
        <taxon>Fungi</taxon>
        <taxon>Dikarya</taxon>
        <taxon>Ascomycota</taxon>
        <taxon>Pezizomycotina</taxon>
        <taxon>Dothideomycetes</taxon>
        <taxon>Pleosporomycetidae</taxon>
        <taxon>Pleosporales</taxon>
        <taxon>Pleosporineae</taxon>
        <taxon>Pleosporaceae</taxon>
        <taxon>Pyrenophora</taxon>
    </lineage>
</organism>